<name>A0A166C894_9EURY</name>
<dbReference type="OrthoDB" id="71598at2157"/>
<evidence type="ECO:0000313" key="1">
    <source>
        <dbReference type="EMBL" id="KZX12137.1"/>
    </source>
</evidence>
<dbReference type="AlphaFoldDB" id="A0A166C894"/>
<keyword evidence="2" id="KW-1185">Reference proteome</keyword>
<dbReference type="Proteomes" id="UP000077066">
    <property type="component" value="Unassembled WGS sequence"/>
</dbReference>
<dbReference type="Gene3D" id="2.60.40.10">
    <property type="entry name" value="Immunoglobulins"/>
    <property type="match status" value="1"/>
</dbReference>
<comment type="caution">
    <text evidence="1">The sequence shown here is derived from an EMBL/GenBank/DDBJ whole genome shotgun (WGS) entry which is preliminary data.</text>
</comment>
<evidence type="ECO:0008006" key="3">
    <source>
        <dbReference type="Google" id="ProtNLM"/>
    </source>
</evidence>
<sequence length="77" mass="8715">MEDLLYTAKAKKTIIKIYKAKTLYGKTVQLKSKLADKKGNVLVGKYVKFYVAGKYVGKAKTNRKGIATLKYNPKKKK</sequence>
<reference evidence="1 2" key="1">
    <citation type="submission" date="2016-04" db="EMBL/GenBank/DDBJ databases">
        <title>Genome sequence of Methanobrevibacter filiformis DSM 11501.</title>
        <authorList>
            <person name="Poehlein A."/>
            <person name="Seedorf H."/>
            <person name="Daniel R."/>
        </authorList>
    </citation>
    <scope>NUCLEOTIDE SEQUENCE [LARGE SCALE GENOMIC DNA]</scope>
    <source>
        <strain evidence="1 2">DSM 11501</strain>
    </source>
</reference>
<gene>
    <name evidence="1" type="ORF">MBFIL_12240</name>
</gene>
<protein>
    <recommendedName>
        <fullName evidence="3">Bacterial Ig-like domain protein</fullName>
    </recommendedName>
</protein>
<evidence type="ECO:0000313" key="2">
    <source>
        <dbReference type="Proteomes" id="UP000077066"/>
    </source>
</evidence>
<dbReference type="InterPro" id="IPR013783">
    <property type="entry name" value="Ig-like_fold"/>
</dbReference>
<dbReference type="PATRIC" id="fig|55758.3.peg.1401"/>
<organism evidence="1 2">
    <name type="scientific">Methanobrevibacter filiformis</name>
    <dbReference type="NCBI Taxonomy" id="55758"/>
    <lineage>
        <taxon>Archaea</taxon>
        <taxon>Methanobacteriati</taxon>
        <taxon>Methanobacteriota</taxon>
        <taxon>Methanomada group</taxon>
        <taxon>Methanobacteria</taxon>
        <taxon>Methanobacteriales</taxon>
        <taxon>Methanobacteriaceae</taxon>
        <taxon>Methanobrevibacter</taxon>
    </lineage>
</organism>
<accession>A0A166C894</accession>
<proteinExistence type="predicted"/>
<dbReference type="RefSeq" id="WP_066972708.1">
    <property type="nucleotide sequence ID" value="NZ_LWMT01000234.1"/>
</dbReference>
<dbReference type="EMBL" id="LWMT01000234">
    <property type="protein sequence ID" value="KZX12137.1"/>
    <property type="molecule type" value="Genomic_DNA"/>
</dbReference>